<proteinExistence type="predicted"/>
<evidence type="ECO:0000313" key="1">
    <source>
        <dbReference type="EMBL" id="MEQ2468021.1"/>
    </source>
</evidence>
<sequence length="46" mass="5056">MRKGSLSTIAPIPRSIPIKETIGVAPIISRIKIPNKSAKKWKVEAM</sequence>
<comment type="caution">
    <text evidence="1">The sequence shown here is derived from an EMBL/GenBank/DDBJ whole genome shotgun (WGS) entry which is preliminary data.</text>
</comment>
<keyword evidence="2" id="KW-1185">Reference proteome</keyword>
<protein>
    <recommendedName>
        <fullName evidence="3">Cytochrome b6/f complex subunit IV</fullName>
    </recommendedName>
</protein>
<organism evidence="1 2">
    <name type="scientific">Niallia hominis</name>
    <dbReference type="NCBI Taxonomy" id="3133173"/>
    <lineage>
        <taxon>Bacteria</taxon>
        <taxon>Bacillati</taxon>
        <taxon>Bacillota</taxon>
        <taxon>Bacilli</taxon>
        <taxon>Bacillales</taxon>
        <taxon>Bacillaceae</taxon>
        <taxon>Niallia</taxon>
    </lineage>
</organism>
<gene>
    <name evidence="1" type="ORF">WMO63_20380</name>
</gene>
<accession>A0ABV1F5M8</accession>
<dbReference type="EMBL" id="JBBMFN010000073">
    <property type="protein sequence ID" value="MEQ2468021.1"/>
    <property type="molecule type" value="Genomic_DNA"/>
</dbReference>
<evidence type="ECO:0000313" key="2">
    <source>
        <dbReference type="Proteomes" id="UP001465426"/>
    </source>
</evidence>
<name>A0ABV1F5M8_9BACI</name>
<evidence type="ECO:0008006" key="3">
    <source>
        <dbReference type="Google" id="ProtNLM"/>
    </source>
</evidence>
<dbReference type="Proteomes" id="UP001465426">
    <property type="component" value="Unassembled WGS sequence"/>
</dbReference>
<reference evidence="1 2" key="1">
    <citation type="submission" date="2024-03" db="EMBL/GenBank/DDBJ databases">
        <title>Human intestinal bacterial collection.</title>
        <authorList>
            <person name="Pauvert C."/>
            <person name="Hitch T.C.A."/>
            <person name="Clavel T."/>
        </authorList>
    </citation>
    <scope>NUCLEOTIDE SEQUENCE [LARGE SCALE GENOMIC DNA]</scope>
    <source>
        <strain evidence="1 2">CLA-SR-H024</strain>
    </source>
</reference>